<accession>A0A2S7XPC9</accession>
<name>A0A2S7XPC9_9GAMM</name>
<evidence type="ECO:0000313" key="1">
    <source>
        <dbReference type="EMBL" id="PQJ95413.1"/>
    </source>
</evidence>
<keyword evidence="2" id="KW-1185">Reference proteome</keyword>
<dbReference type="AlphaFoldDB" id="A0A2S7XPC9"/>
<dbReference type="Proteomes" id="UP000239936">
    <property type="component" value="Unassembled WGS sequence"/>
</dbReference>
<reference evidence="1 2" key="1">
    <citation type="submission" date="2018-01" db="EMBL/GenBank/DDBJ databases">
        <title>The complete genome sequence of Chromatium okenii LaCa, a purple sulfur bacterium with a turbulent life.</title>
        <authorList>
            <person name="Luedin S.M."/>
            <person name="Liechti N."/>
            <person name="Storelli N."/>
            <person name="Danza F."/>
            <person name="Wittwer M."/>
            <person name="Pothier J.F."/>
            <person name="Tonolla M.A."/>
        </authorList>
    </citation>
    <scope>NUCLEOTIDE SEQUENCE [LARGE SCALE GENOMIC DNA]</scope>
    <source>
        <strain evidence="1 2">LaCa</strain>
    </source>
</reference>
<comment type="caution">
    <text evidence="1">The sequence shown here is derived from an EMBL/GenBank/DDBJ whole genome shotgun (WGS) entry which is preliminary data.</text>
</comment>
<gene>
    <name evidence="1" type="ORF">CXB77_14465</name>
</gene>
<dbReference type="EMBL" id="PPGH01000037">
    <property type="protein sequence ID" value="PQJ95413.1"/>
    <property type="molecule type" value="Genomic_DNA"/>
</dbReference>
<proteinExistence type="predicted"/>
<evidence type="ECO:0000313" key="2">
    <source>
        <dbReference type="Proteomes" id="UP000239936"/>
    </source>
</evidence>
<organism evidence="1 2">
    <name type="scientific">Chromatium okenii</name>
    <dbReference type="NCBI Taxonomy" id="61644"/>
    <lineage>
        <taxon>Bacteria</taxon>
        <taxon>Pseudomonadati</taxon>
        <taxon>Pseudomonadota</taxon>
        <taxon>Gammaproteobacteria</taxon>
        <taxon>Chromatiales</taxon>
        <taxon>Chromatiaceae</taxon>
        <taxon>Chromatium</taxon>
    </lineage>
</organism>
<sequence>MVAVMLQPDPAARPESVETLVERWPAKTMLAAQPTTTGKTPDETAWARGLLGTNRKRPWSALAAGSWRGARFSGNKC</sequence>
<protein>
    <submittedName>
        <fullName evidence="1">Uncharacterized protein</fullName>
    </submittedName>
</protein>